<evidence type="ECO:0000313" key="5">
    <source>
        <dbReference type="Proteomes" id="UP001056336"/>
    </source>
</evidence>
<keyword evidence="3" id="KW-1133">Transmembrane helix</keyword>
<dbReference type="NCBIfam" id="NF033748">
    <property type="entry name" value="class_F_sortase"/>
    <property type="match status" value="1"/>
</dbReference>
<feature type="transmembrane region" description="Helical" evidence="3">
    <location>
        <begin position="29"/>
        <end position="51"/>
    </location>
</feature>
<evidence type="ECO:0000256" key="3">
    <source>
        <dbReference type="SAM" id="Phobius"/>
    </source>
</evidence>
<keyword evidence="3" id="KW-0812">Transmembrane</keyword>
<keyword evidence="1" id="KW-0378">Hydrolase</keyword>
<dbReference type="RefSeq" id="WP_249769502.1">
    <property type="nucleotide sequence ID" value="NZ_CP097332.1"/>
</dbReference>
<name>A0ABY4QVJ8_9ACTN</name>
<evidence type="ECO:0000256" key="2">
    <source>
        <dbReference type="SAM" id="MobiDB-lite"/>
    </source>
</evidence>
<feature type="compositionally biased region" description="Polar residues" evidence="2">
    <location>
        <begin position="70"/>
        <end position="90"/>
    </location>
</feature>
<dbReference type="Gene3D" id="2.40.260.10">
    <property type="entry name" value="Sortase"/>
    <property type="match status" value="1"/>
</dbReference>
<proteinExistence type="predicted"/>
<dbReference type="InterPro" id="IPR005754">
    <property type="entry name" value="Sortase"/>
</dbReference>
<organism evidence="4 5">
    <name type="scientific">Jatrophihabitans telluris</name>
    <dbReference type="NCBI Taxonomy" id="2038343"/>
    <lineage>
        <taxon>Bacteria</taxon>
        <taxon>Bacillati</taxon>
        <taxon>Actinomycetota</taxon>
        <taxon>Actinomycetes</taxon>
        <taxon>Jatrophihabitantales</taxon>
        <taxon>Jatrophihabitantaceae</taxon>
        <taxon>Jatrophihabitans</taxon>
    </lineage>
</organism>
<evidence type="ECO:0000313" key="4">
    <source>
        <dbReference type="EMBL" id="UQX87066.1"/>
    </source>
</evidence>
<protein>
    <submittedName>
        <fullName evidence="4">Class F sortase</fullName>
    </submittedName>
</protein>
<reference evidence="4" key="1">
    <citation type="journal article" date="2018" name="Int. J. Syst. Evol. Microbiol.">
        <title>Jatrophihabitans telluris sp. nov., isolated from sediment soil of lava forest wetlands and the emended description of the genus Jatrophihabitans.</title>
        <authorList>
            <person name="Lee K.C."/>
            <person name="Suh M.K."/>
            <person name="Eom M.K."/>
            <person name="Kim K.K."/>
            <person name="Kim J.S."/>
            <person name="Kim D.S."/>
            <person name="Ko S.H."/>
            <person name="Shin Y.K."/>
            <person name="Lee J.S."/>
        </authorList>
    </citation>
    <scope>NUCLEOTIDE SEQUENCE</scope>
    <source>
        <strain evidence="4">N237</strain>
    </source>
</reference>
<dbReference type="Pfam" id="PF04203">
    <property type="entry name" value="Sortase"/>
    <property type="match status" value="1"/>
</dbReference>
<dbReference type="SUPFAM" id="SSF63817">
    <property type="entry name" value="Sortase"/>
    <property type="match status" value="1"/>
</dbReference>
<dbReference type="EMBL" id="CP097332">
    <property type="protein sequence ID" value="UQX87066.1"/>
    <property type="molecule type" value="Genomic_DNA"/>
</dbReference>
<accession>A0ABY4QVJ8</accession>
<gene>
    <name evidence="4" type="ORF">M6D93_12195</name>
</gene>
<sequence length="271" mass="28119">MVERESDDPAFPEPLPATLAPSRLRRRRALVGLAGVLAITGAAAVVVGLTGQQHAPRPSNSAQAAPLPSPSTIVPTSAGSSPPRQATTKPTPLKIVPKPTVMSRPALPPVQAGLSLASSPPVELTIPAIGVDTTLMNLGLNPDSTVQTPPLSRNSIAGWYELSATPGSLGASVMLGHVDSAAYGAGVFYRLGALNPGDHVDVRRQDGTVAVFRVDRVAEYPKSQFPTALVYGQTSYSALRLVTCGGSFDTTTGNYRDNIIAFASLVSSHHA</sequence>
<reference evidence="4" key="2">
    <citation type="submission" date="2022-05" db="EMBL/GenBank/DDBJ databases">
        <authorList>
            <person name="Kim J.-S."/>
            <person name="Lee K."/>
            <person name="Suh M."/>
            <person name="Eom M."/>
            <person name="Kim J.-S."/>
            <person name="Kim D.-S."/>
            <person name="Ko S.-H."/>
            <person name="Shin Y."/>
            <person name="Lee J.-S."/>
        </authorList>
    </citation>
    <scope>NUCLEOTIDE SEQUENCE</scope>
    <source>
        <strain evidence="4">N237</strain>
    </source>
</reference>
<dbReference type="InterPro" id="IPR023365">
    <property type="entry name" value="Sortase_dom-sf"/>
</dbReference>
<dbReference type="Proteomes" id="UP001056336">
    <property type="component" value="Chromosome"/>
</dbReference>
<dbReference type="InterPro" id="IPR042001">
    <property type="entry name" value="Sortase_F"/>
</dbReference>
<feature type="region of interest" description="Disordered" evidence="2">
    <location>
        <begin position="53"/>
        <end position="100"/>
    </location>
</feature>
<evidence type="ECO:0000256" key="1">
    <source>
        <dbReference type="ARBA" id="ARBA00022801"/>
    </source>
</evidence>
<keyword evidence="5" id="KW-1185">Reference proteome</keyword>
<dbReference type="CDD" id="cd05829">
    <property type="entry name" value="Sortase_F"/>
    <property type="match status" value="1"/>
</dbReference>
<keyword evidence="3" id="KW-0472">Membrane</keyword>